<evidence type="ECO:0000313" key="5">
    <source>
        <dbReference type="Proteomes" id="UP000183015"/>
    </source>
</evidence>
<dbReference type="eggNOG" id="COG0456">
    <property type="taxonomic scope" value="Bacteria"/>
</dbReference>
<feature type="domain" description="N-acetyltransferase" evidence="3">
    <location>
        <begin position="109"/>
        <end position="251"/>
    </location>
</feature>
<dbReference type="AlphaFoldDB" id="A0A1H7YXK7"/>
<dbReference type="OrthoDB" id="3814885at2"/>
<keyword evidence="2" id="KW-0012">Acyltransferase</keyword>
<keyword evidence="5" id="KW-1185">Reference proteome</keyword>
<sequence>MAVTRIEENHWQATQGDTVVGGADVSRRPDGRLFLSVDAWHAAVFDRLAATAAADLGGPVHTVVDETDDELVAAWQRAGFTVGRREGEYVLPTDPAVTGLDPDLLPPGIEILPAGQAQEGPLRALDRVVRDEISATVGWHVMPAEVVPLPDGVTVLDPTRYAVATRAGEYLGFVRVAPVPRRPRIGLVAVRADQRGQGLGRALLAHALGALHRAGSASAWAEVHEANPAALALVERAGARRAGGNLELVRP</sequence>
<evidence type="ECO:0000259" key="3">
    <source>
        <dbReference type="PROSITE" id="PS51186"/>
    </source>
</evidence>
<dbReference type="InterPro" id="IPR050832">
    <property type="entry name" value="Bact_Acetyltransf"/>
</dbReference>
<organism evidence="4 5">
    <name type="scientific">Streptacidiphilus jiangxiensis</name>
    <dbReference type="NCBI Taxonomy" id="235985"/>
    <lineage>
        <taxon>Bacteria</taxon>
        <taxon>Bacillati</taxon>
        <taxon>Actinomycetota</taxon>
        <taxon>Actinomycetes</taxon>
        <taxon>Kitasatosporales</taxon>
        <taxon>Streptomycetaceae</taxon>
        <taxon>Streptacidiphilus</taxon>
    </lineage>
</organism>
<dbReference type="STRING" id="235985.SAMN05414137_1313"/>
<dbReference type="PROSITE" id="PS51186">
    <property type="entry name" value="GNAT"/>
    <property type="match status" value="1"/>
</dbReference>
<gene>
    <name evidence="4" type="ORF">SAMN05414137_1313</name>
</gene>
<accession>A0A1H7YXK7</accession>
<evidence type="ECO:0000313" key="4">
    <source>
        <dbReference type="EMBL" id="SEM50017.1"/>
    </source>
</evidence>
<dbReference type="InterPro" id="IPR016181">
    <property type="entry name" value="Acyl_CoA_acyltransferase"/>
</dbReference>
<dbReference type="GO" id="GO:0016747">
    <property type="term" value="F:acyltransferase activity, transferring groups other than amino-acyl groups"/>
    <property type="evidence" value="ECO:0007669"/>
    <property type="project" value="InterPro"/>
</dbReference>
<reference evidence="5" key="1">
    <citation type="submission" date="2016-10" db="EMBL/GenBank/DDBJ databases">
        <authorList>
            <person name="Varghese N."/>
        </authorList>
    </citation>
    <scope>NUCLEOTIDE SEQUENCE [LARGE SCALE GENOMIC DNA]</scope>
    <source>
        <strain evidence="5">DSM 45096 / BCRC 16803 / CGMCC 4.1857 / CIP 109030 / JCM 12277 / KCTC 19219 / NBRC 100920 / 33214</strain>
    </source>
</reference>
<evidence type="ECO:0000256" key="1">
    <source>
        <dbReference type="ARBA" id="ARBA00022679"/>
    </source>
</evidence>
<dbReference type="PANTHER" id="PTHR43877">
    <property type="entry name" value="AMINOALKYLPHOSPHONATE N-ACETYLTRANSFERASE-RELATED-RELATED"/>
    <property type="match status" value="1"/>
</dbReference>
<dbReference type="CDD" id="cd04301">
    <property type="entry name" value="NAT_SF"/>
    <property type="match status" value="1"/>
</dbReference>
<dbReference type="EMBL" id="FOAZ01000031">
    <property type="protein sequence ID" value="SEM50017.1"/>
    <property type="molecule type" value="Genomic_DNA"/>
</dbReference>
<dbReference type="Proteomes" id="UP000183015">
    <property type="component" value="Unassembled WGS sequence"/>
</dbReference>
<name>A0A1H7YXK7_STRJI</name>
<protein>
    <submittedName>
        <fullName evidence="4">Acetyltransferase (GNAT) family protein</fullName>
    </submittedName>
</protein>
<proteinExistence type="predicted"/>
<dbReference type="InterPro" id="IPR000182">
    <property type="entry name" value="GNAT_dom"/>
</dbReference>
<dbReference type="SUPFAM" id="SSF55729">
    <property type="entry name" value="Acyl-CoA N-acyltransferases (Nat)"/>
    <property type="match status" value="1"/>
</dbReference>
<keyword evidence="1 4" id="KW-0808">Transferase</keyword>
<dbReference type="Pfam" id="PF00583">
    <property type="entry name" value="Acetyltransf_1"/>
    <property type="match status" value="1"/>
</dbReference>
<evidence type="ECO:0000256" key="2">
    <source>
        <dbReference type="ARBA" id="ARBA00023315"/>
    </source>
</evidence>
<dbReference type="Gene3D" id="3.40.630.30">
    <property type="match status" value="1"/>
</dbReference>